<keyword evidence="8" id="KW-0677">Repeat</keyword>
<keyword evidence="13" id="KW-0449">Lipoprotein</keyword>
<dbReference type="PROSITE" id="PS50011">
    <property type="entry name" value="PROTEIN_KINASE_DOM"/>
    <property type="match status" value="1"/>
</dbReference>
<dbReference type="PROSITE" id="PS00108">
    <property type="entry name" value="PROTEIN_KINASE_ST"/>
    <property type="match status" value="1"/>
</dbReference>
<gene>
    <name evidence="20" type="ORF">CEURO_LOCUS6394</name>
</gene>
<evidence type="ECO:0000256" key="13">
    <source>
        <dbReference type="ARBA" id="ARBA00023288"/>
    </source>
</evidence>
<evidence type="ECO:0000259" key="18">
    <source>
        <dbReference type="PROSITE" id="PS50011"/>
    </source>
</evidence>
<comment type="catalytic activity">
    <reaction evidence="16">
        <text>L-seryl-[protein] + ATP = O-phospho-L-seryl-[protein] + ADP + H(+)</text>
        <dbReference type="Rhea" id="RHEA:17989"/>
        <dbReference type="Rhea" id="RHEA-COMP:9863"/>
        <dbReference type="Rhea" id="RHEA-COMP:11604"/>
        <dbReference type="ChEBI" id="CHEBI:15378"/>
        <dbReference type="ChEBI" id="CHEBI:29999"/>
        <dbReference type="ChEBI" id="CHEBI:30616"/>
        <dbReference type="ChEBI" id="CHEBI:83421"/>
        <dbReference type="ChEBI" id="CHEBI:456216"/>
        <dbReference type="EC" id="2.7.11.1"/>
    </reaction>
</comment>
<comment type="similarity">
    <text evidence="1">Belongs to the protein kinase superfamily. CAMK Ser/Thr protein kinase family. CaMK subfamily.</text>
</comment>
<organism evidence="20 21">
    <name type="scientific">Cuscuta europaea</name>
    <name type="common">European dodder</name>
    <dbReference type="NCBI Taxonomy" id="41803"/>
    <lineage>
        <taxon>Eukaryota</taxon>
        <taxon>Viridiplantae</taxon>
        <taxon>Streptophyta</taxon>
        <taxon>Embryophyta</taxon>
        <taxon>Tracheophyta</taxon>
        <taxon>Spermatophyta</taxon>
        <taxon>Magnoliopsida</taxon>
        <taxon>eudicotyledons</taxon>
        <taxon>Gunneridae</taxon>
        <taxon>Pentapetalae</taxon>
        <taxon>asterids</taxon>
        <taxon>lamiids</taxon>
        <taxon>Solanales</taxon>
        <taxon>Convolvulaceae</taxon>
        <taxon>Cuscuteae</taxon>
        <taxon>Cuscuta</taxon>
        <taxon>Cuscuta subgen. Cuscuta</taxon>
    </lineage>
</organism>
<keyword evidence="10" id="KW-0418">Kinase</keyword>
<feature type="domain" description="EF-hand" evidence="19">
    <location>
        <begin position="405"/>
        <end position="440"/>
    </location>
</feature>
<dbReference type="SUPFAM" id="SSF47473">
    <property type="entry name" value="EF-hand"/>
    <property type="match status" value="1"/>
</dbReference>
<dbReference type="PROSITE" id="PS50222">
    <property type="entry name" value="EF_HAND_2"/>
    <property type="match status" value="4"/>
</dbReference>
<keyword evidence="7" id="KW-0479">Metal-binding</keyword>
<dbReference type="Gene3D" id="1.10.238.10">
    <property type="entry name" value="EF-hand"/>
    <property type="match status" value="1"/>
</dbReference>
<dbReference type="CDD" id="cd05117">
    <property type="entry name" value="STKc_CAMK"/>
    <property type="match status" value="1"/>
</dbReference>
<evidence type="ECO:0000256" key="1">
    <source>
        <dbReference type="ARBA" id="ARBA00005354"/>
    </source>
</evidence>
<evidence type="ECO:0000256" key="14">
    <source>
        <dbReference type="ARBA" id="ARBA00024334"/>
    </source>
</evidence>
<dbReference type="InterPro" id="IPR011992">
    <property type="entry name" value="EF-hand-dom_pair"/>
</dbReference>
<dbReference type="EMBL" id="CAMAPE010000010">
    <property type="protein sequence ID" value="CAH9077643.1"/>
    <property type="molecule type" value="Genomic_DNA"/>
</dbReference>
<dbReference type="FunFam" id="3.30.200.20:FF:000004">
    <property type="entry name" value="Calcium-dependent protein kinase 1"/>
    <property type="match status" value="1"/>
</dbReference>
<dbReference type="Gene3D" id="1.10.510.10">
    <property type="entry name" value="Transferase(Phosphotransferase) domain 1"/>
    <property type="match status" value="1"/>
</dbReference>
<dbReference type="InterPro" id="IPR018247">
    <property type="entry name" value="EF_Hand_1_Ca_BS"/>
</dbReference>
<evidence type="ECO:0000256" key="6">
    <source>
        <dbReference type="ARBA" id="ARBA00022707"/>
    </source>
</evidence>
<keyword evidence="9 17" id="KW-0547">Nucleotide-binding</keyword>
<dbReference type="Pfam" id="PF00069">
    <property type="entry name" value="Pkinase"/>
    <property type="match status" value="1"/>
</dbReference>
<evidence type="ECO:0000256" key="4">
    <source>
        <dbReference type="ARBA" id="ARBA00022553"/>
    </source>
</evidence>
<dbReference type="InterPro" id="IPR002048">
    <property type="entry name" value="EF_hand_dom"/>
</dbReference>
<feature type="domain" description="EF-hand" evidence="19">
    <location>
        <begin position="369"/>
        <end position="404"/>
    </location>
</feature>
<dbReference type="Gene3D" id="3.30.200.20">
    <property type="entry name" value="Phosphorylase Kinase, domain 1"/>
    <property type="match status" value="1"/>
</dbReference>
<keyword evidence="3" id="KW-0723">Serine/threonine-protein kinase</keyword>
<dbReference type="GO" id="GO:0005509">
    <property type="term" value="F:calcium ion binding"/>
    <property type="evidence" value="ECO:0007669"/>
    <property type="project" value="InterPro"/>
</dbReference>
<evidence type="ECO:0000259" key="19">
    <source>
        <dbReference type="PROSITE" id="PS50222"/>
    </source>
</evidence>
<dbReference type="AlphaFoldDB" id="A0A9P0YWI4"/>
<keyword evidence="5" id="KW-0808">Transferase</keyword>
<evidence type="ECO:0000313" key="20">
    <source>
        <dbReference type="EMBL" id="CAH9077643.1"/>
    </source>
</evidence>
<feature type="domain" description="EF-hand" evidence="19">
    <location>
        <begin position="477"/>
        <end position="511"/>
    </location>
</feature>
<keyword evidence="4" id="KW-0597">Phosphoprotein</keyword>
<dbReference type="FunFam" id="1.10.238.10:FF:000015">
    <property type="entry name" value="Calcium-dependent protein kinase 1"/>
    <property type="match status" value="1"/>
</dbReference>
<feature type="domain" description="Protein kinase" evidence="18">
    <location>
        <begin position="67"/>
        <end position="326"/>
    </location>
</feature>
<dbReference type="FunFam" id="1.10.510.10:FF:000056">
    <property type="entry name" value="calcium-dependent protein kinase 1"/>
    <property type="match status" value="1"/>
</dbReference>
<keyword evidence="6" id="KW-0519">Myristate</keyword>
<dbReference type="EC" id="2.7.11.1" evidence="2"/>
<dbReference type="InterPro" id="IPR011009">
    <property type="entry name" value="Kinase-like_dom_sf"/>
</dbReference>
<dbReference type="OrthoDB" id="40902at2759"/>
<dbReference type="InterPro" id="IPR000719">
    <property type="entry name" value="Prot_kinase_dom"/>
</dbReference>
<sequence length="516" mass="58280">MGCCFTKASKSQVPIFLSTDSSSTKYMSIPIIYDDDEAEEKVEHEARAVPDLGPVLGKPYVEIAKLYELERELGRGQFGTTYLCTEKATGSKYACKSISTGRLVKSEKEVADMRMEVRMLEHLSGQPNIVEFKGAYEDRNHLYLVMELCSGGELFDRITAKGSYSEKEAARIGRQVVNVVHACHFMGVIHRDLKPENFLLVTKDDQSPLKATDFGLSIFIEEGRVLRDIVGSAYYIAPEVLTRNYGKEIDVWSAGVILYILLSGFPPFYAETENGIFKAILKARLDLESNPWPSISPSAKDLIRKMLTVDPKRRITAAAALEHPWLKEDGDASDTPINSVVLIRMKQFRAMNKMKQLALKVIAETMPEEEIKGLKEMFKNIDTDRSGYITLDELKTGLAKLGSKLSEDEIKQLMVAADIDKSGTIDYIEFITVAMHRHRLENESNLLMAFNHFDKDRNGYITREELRHAMKDYGMGDEATIGEILNDVDTDNDGKINYDEFKQMMRRGTVENKGKQ</sequence>
<evidence type="ECO:0000256" key="16">
    <source>
        <dbReference type="ARBA" id="ARBA00048679"/>
    </source>
</evidence>
<feature type="domain" description="EF-hand" evidence="19">
    <location>
        <begin position="441"/>
        <end position="476"/>
    </location>
</feature>
<dbReference type="PROSITE" id="PS00018">
    <property type="entry name" value="EF_HAND_1"/>
    <property type="match status" value="4"/>
</dbReference>
<reference evidence="20" key="1">
    <citation type="submission" date="2022-07" db="EMBL/GenBank/DDBJ databases">
        <authorList>
            <person name="Macas J."/>
            <person name="Novak P."/>
            <person name="Neumann P."/>
        </authorList>
    </citation>
    <scope>NUCLEOTIDE SEQUENCE</scope>
</reference>
<evidence type="ECO:0000256" key="9">
    <source>
        <dbReference type="ARBA" id="ARBA00022741"/>
    </source>
</evidence>
<evidence type="ECO:0000256" key="15">
    <source>
        <dbReference type="ARBA" id="ARBA00047899"/>
    </source>
</evidence>
<dbReference type="PROSITE" id="PS00107">
    <property type="entry name" value="PROTEIN_KINASE_ATP"/>
    <property type="match status" value="1"/>
</dbReference>
<proteinExistence type="inferred from homology"/>
<evidence type="ECO:0000256" key="2">
    <source>
        <dbReference type="ARBA" id="ARBA00012513"/>
    </source>
</evidence>
<evidence type="ECO:0000256" key="11">
    <source>
        <dbReference type="ARBA" id="ARBA00022837"/>
    </source>
</evidence>
<comment type="similarity">
    <text evidence="14">Belongs to the protein kinase superfamily. Ser/Thr protein kinase family. CDPK subfamily.</text>
</comment>
<feature type="binding site" evidence="17">
    <location>
        <position position="96"/>
    </location>
    <ligand>
        <name>ATP</name>
        <dbReference type="ChEBI" id="CHEBI:30616"/>
    </ligand>
</feature>
<dbReference type="SMART" id="SM00220">
    <property type="entry name" value="S_TKc"/>
    <property type="match status" value="1"/>
</dbReference>
<keyword evidence="21" id="KW-1185">Reference proteome</keyword>
<accession>A0A9P0YWI4</accession>
<name>A0A9P0YWI4_CUSEU</name>
<dbReference type="SMART" id="SM00054">
    <property type="entry name" value="EFh"/>
    <property type="match status" value="4"/>
</dbReference>
<dbReference type="GO" id="GO:0005524">
    <property type="term" value="F:ATP binding"/>
    <property type="evidence" value="ECO:0007669"/>
    <property type="project" value="UniProtKB-UniRule"/>
</dbReference>
<evidence type="ECO:0000256" key="8">
    <source>
        <dbReference type="ARBA" id="ARBA00022737"/>
    </source>
</evidence>
<evidence type="ECO:0000256" key="5">
    <source>
        <dbReference type="ARBA" id="ARBA00022679"/>
    </source>
</evidence>
<evidence type="ECO:0000256" key="17">
    <source>
        <dbReference type="PROSITE-ProRule" id="PRU10141"/>
    </source>
</evidence>
<comment type="caution">
    <text evidence="20">The sequence shown here is derived from an EMBL/GenBank/DDBJ whole genome shotgun (WGS) entry which is preliminary data.</text>
</comment>
<keyword evidence="11" id="KW-0106">Calcium</keyword>
<dbReference type="Proteomes" id="UP001152484">
    <property type="component" value="Unassembled WGS sequence"/>
</dbReference>
<comment type="catalytic activity">
    <reaction evidence="15">
        <text>L-threonyl-[protein] + ATP = O-phospho-L-threonyl-[protein] + ADP + H(+)</text>
        <dbReference type="Rhea" id="RHEA:46608"/>
        <dbReference type="Rhea" id="RHEA-COMP:11060"/>
        <dbReference type="Rhea" id="RHEA-COMP:11605"/>
        <dbReference type="ChEBI" id="CHEBI:15378"/>
        <dbReference type="ChEBI" id="CHEBI:30013"/>
        <dbReference type="ChEBI" id="CHEBI:30616"/>
        <dbReference type="ChEBI" id="CHEBI:61977"/>
        <dbReference type="ChEBI" id="CHEBI:456216"/>
        <dbReference type="EC" id="2.7.11.1"/>
    </reaction>
</comment>
<dbReference type="InterPro" id="IPR017441">
    <property type="entry name" value="Protein_kinase_ATP_BS"/>
</dbReference>
<evidence type="ECO:0000256" key="7">
    <source>
        <dbReference type="ARBA" id="ARBA00022723"/>
    </source>
</evidence>
<evidence type="ECO:0000256" key="12">
    <source>
        <dbReference type="ARBA" id="ARBA00022840"/>
    </source>
</evidence>
<dbReference type="GO" id="GO:0004674">
    <property type="term" value="F:protein serine/threonine kinase activity"/>
    <property type="evidence" value="ECO:0007669"/>
    <property type="project" value="UniProtKB-KW"/>
</dbReference>
<dbReference type="SUPFAM" id="SSF56112">
    <property type="entry name" value="Protein kinase-like (PK-like)"/>
    <property type="match status" value="1"/>
</dbReference>
<keyword evidence="12 17" id="KW-0067">ATP-binding</keyword>
<evidence type="ECO:0000256" key="3">
    <source>
        <dbReference type="ARBA" id="ARBA00022527"/>
    </source>
</evidence>
<evidence type="ECO:0000256" key="10">
    <source>
        <dbReference type="ARBA" id="ARBA00022777"/>
    </source>
</evidence>
<dbReference type="InterPro" id="IPR008271">
    <property type="entry name" value="Ser/Thr_kinase_AS"/>
</dbReference>
<dbReference type="InterPro" id="IPR050205">
    <property type="entry name" value="CDPK_Ser/Thr_kinases"/>
</dbReference>
<evidence type="ECO:0000313" key="21">
    <source>
        <dbReference type="Proteomes" id="UP001152484"/>
    </source>
</evidence>
<dbReference type="CDD" id="cd00051">
    <property type="entry name" value="EFh"/>
    <property type="match status" value="1"/>
</dbReference>
<protein>
    <recommendedName>
        <fullName evidence="2">non-specific serine/threonine protein kinase</fullName>
        <ecNumber evidence="2">2.7.11.1</ecNumber>
    </recommendedName>
</protein>
<dbReference type="PANTHER" id="PTHR24349">
    <property type="entry name" value="SERINE/THREONINE-PROTEIN KINASE"/>
    <property type="match status" value="1"/>
</dbReference>
<dbReference type="Pfam" id="PF13499">
    <property type="entry name" value="EF-hand_7"/>
    <property type="match status" value="2"/>
</dbReference>